<accession>A0A0S7XMW6</accession>
<dbReference type="SUPFAM" id="SSF75011">
    <property type="entry name" value="3-carboxy-cis,cis-mucoante lactonizing enzyme"/>
    <property type="match status" value="1"/>
</dbReference>
<dbReference type="InterPro" id="IPR036116">
    <property type="entry name" value="FN3_sf"/>
</dbReference>
<dbReference type="Pfam" id="PF00041">
    <property type="entry name" value="fn3"/>
    <property type="match status" value="1"/>
</dbReference>
<evidence type="ECO:0000259" key="1">
    <source>
        <dbReference type="PROSITE" id="PS50853"/>
    </source>
</evidence>
<evidence type="ECO:0000313" key="3">
    <source>
        <dbReference type="Proteomes" id="UP000052020"/>
    </source>
</evidence>
<name>A0A0S7XMW6_9BACT</name>
<gene>
    <name evidence="2" type="ORF">AMK68_03025</name>
</gene>
<comment type="caution">
    <text evidence="2">The sequence shown here is derived from an EMBL/GenBank/DDBJ whole genome shotgun (WGS) entry which is preliminary data.</text>
</comment>
<sequence length="410" mass="43129">MVDSVILTFDLPPTGLLAQATSATEVDLTWSDNSDYDSGYEVERRAASGSFQRIATLAANATAYTDGNASPSTTYEYRVRGLNAAGFTAYSDITTTTTPPDTAPRPLGSVTAVAADPSRLGYAYAASADVGLIVFDVSAAASPRAVAAAALPVSSQPAGLKVSGDLAVIPARHVVAVYDLGEPTAPVRVATITVPAVDVAIMGDYLYLCDEYNGLVTFDVSDPWNPRQQATVLPVMGYEMDVAGGDIWVAALSELRGVATQPPWSPSLLGFVPTSICQVVCGTPAHAFVFSGAALRVIDVADPLRPLEVGSLTTDAVRLTSLSALNQQVCATWYYQALASRGLWMYDVSDPTRPVLLSNVWTQGGAYDVSAIEVGPHDKRCYVADGTAGFTVVDVTDPTRPRVVGNCRTM</sequence>
<dbReference type="SMART" id="SM00060">
    <property type="entry name" value="FN3"/>
    <property type="match status" value="1"/>
</dbReference>
<dbReference type="Pfam" id="PF08309">
    <property type="entry name" value="LVIVD"/>
    <property type="match status" value="4"/>
</dbReference>
<organism evidence="2 3">
    <name type="scientific">candidate division KD3-62 bacterium DG_56</name>
    <dbReference type="NCBI Taxonomy" id="1704032"/>
    <lineage>
        <taxon>Bacteria</taxon>
        <taxon>candidate division KD3-62</taxon>
    </lineage>
</organism>
<dbReference type="Proteomes" id="UP000052020">
    <property type="component" value="Unassembled WGS sequence"/>
</dbReference>
<dbReference type="PROSITE" id="PS50853">
    <property type="entry name" value="FN3"/>
    <property type="match status" value="1"/>
</dbReference>
<dbReference type="SUPFAM" id="SSF49265">
    <property type="entry name" value="Fibronectin type III"/>
    <property type="match status" value="1"/>
</dbReference>
<dbReference type="AlphaFoldDB" id="A0A0S7XMW6"/>
<dbReference type="Gene3D" id="2.60.40.10">
    <property type="entry name" value="Immunoglobulins"/>
    <property type="match status" value="1"/>
</dbReference>
<proteinExistence type="predicted"/>
<evidence type="ECO:0000313" key="2">
    <source>
        <dbReference type="EMBL" id="KPJ63829.1"/>
    </source>
</evidence>
<dbReference type="InterPro" id="IPR003961">
    <property type="entry name" value="FN3_dom"/>
</dbReference>
<reference evidence="2 3" key="1">
    <citation type="journal article" date="2015" name="Microbiome">
        <title>Genomic resolution of linkages in carbon, nitrogen, and sulfur cycling among widespread estuary sediment bacteria.</title>
        <authorList>
            <person name="Baker B.J."/>
            <person name="Lazar C.S."/>
            <person name="Teske A.P."/>
            <person name="Dick G.J."/>
        </authorList>
    </citation>
    <scope>NUCLEOTIDE SEQUENCE [LARGE SCALE GENOMIC DNA]</scope>
    <source>
        <strain evidence="2">DG_56</strain>
    </source>
</reference>
<dbReference type="InterPro" id="IPR013783">
    <property type="entry name" value="Ig-like_fold"/>
</dbReference>
<protein>
    <recommendedName>
        <fullName evidence="1">Fibronectin type-III domain-containing protein</fullName>
    </recommendedName>
</protein>
<dbReference type="InterPro" id="IPR013211">
    <property type="entry name" value="LVIVD"/>
</dbReference>
<feature type="domain" description="Fibronectin type-III" evidence="1">
    <location>
        <begin position="12"/>
        <end position="101"/>
    </location>
</feature>
<dbReference type="CDD" id="cd00063">
    <property type="entry name" value="FN3"/>
    <property type="match status" value="1"/>
</dbReference>
<dbReference type="EMBL" id="LIZY01000060">
    <property type="protein sequence ID" value="KPJ63829.1"/>
    <property type="molecule type" value="Genomic_DNA"/>
</dbReference>